<feature type="domain" description="HTH merR-type" evidence="9">
    <location>
        <begin position="7"/>
        <end position="75"/>
    </location>
</feature>
<dbReference type="InterPro" id="IPR046938">
    <property type="entry name" value="DNA_clamp_sf"/>
</dbReference>
<reference evidence="10 11" key="1">
    <citation type="submission" date="2016-06" db="EMBL/GenBank/DDBJ databases">
        <authorList>
            <person name="Kjaerup R.B."/>
            <person name="Dalgaard T.S."/>
            <person name="Juul-Madsen H.R."/>
        </authorList>
    </citation>
    <scope>NUCLEOTIDE SEQUENCE [LARGE SCALE GENOMIC DNA]</scope>
    <source>
        <strain evidence="10 11">DSM 43821</strain>
    </source>
</reference>
<evidence type="ECO:0000313" key="11">
    <source>
        <dbReference type="Proteomes" id="UP000198228"/>
    </source>
</evidence>
<protein>
    <submittedName>
        <fullName evidence="10">DNA polymerase III beta subunit, C-terminal domain</fullName>
    </submittedName>
</protein>
<evidence type="ECO:0000256" key="7">
    <source>
        <dbReference type="ARBA" id="ARBA00022932"/>
    </source>
</evidence>
<dbReference type="Proteomes" id="UP000198228">
    <property type="component" value="Chromosome I"/>
</dbReference>
<evidence type="ECO:0000259" key="9">
    <source>
        <dbReference type="PROSITE" id="PS50937"/>
    </source>
</evidence>
<evidence type="ECO:0000256" key="1">
    <source>
        <dbReference type="ARBA" id="ARBA00004496"/>
    </source>
</evidence>
<dbReference type="GO" id="GO:0008408">
    <property type="term" value="F:3'-5' exonuclease activity"/>
    <property type="evidence" value="ECO:0007669"/>
    <property type="project" value="InterPro"/>
</dbReference>
<dbReference type="Pfam" id="PF02767">
    <property type="entry name" value="DNA_pol3_beta_2"/>
    <property type="match status" value="1"/>
</dbReference>
<dbReference type="GO" id="GO:0003887">
    <property type="term" value="F:DNA-directed DNA polymerase activity"/>
    <property type="evidence" value="ECO:0007669"/>
    <property type="project" value="UniProtKB-KW"/>
</dbReference>
<dbReference type="AlphaFoldDB" id="A0A1C4WS11"/>
<dbReference type="GO" id="GO:0006271">
    <property type="term" value="P:DNA strand elongation involved in DNA replication"/>
    <property type="evidence" value="ECO:0007669"/>
    <property type="project" value="TreeGrafter"/>
</dbReference>
<dbReference type="PANTHER" id="PTHR30478">
    <property type="entry name" value="DNA POLYMERASE III SUBUNIT BETA"/>
    <property type="match status" value="1"/>
</dbReference>
<gene>
    <name evidence="10" type="ORF">GA0074696_2078</name>
</gene>
<dbReference type="CDD" id="cd00140">
    <property type="entry name" value="beta_clamp"/>
    <property type="match status" value="1"/>
</dbReference>
<dbReference type="Gene3D" id="1.10.1660.10">
    <property type="match status" value="1"/>
</dbReference>
<dbReference type="GO" id="GO:0005737">
    <property type="term" value="C:cytoplasm"/>
    <property type="evidence" value="ECO:0007669"/>
    <property type="project" value="UniProtKB-SubCell"/>
</dbReference>
<dbReference type="PANTHER" id="PTHR30478:SF0">
    <property type="entry name" value="BETA SLIDING CLAMP"/>
    <property type="match status" value="1"/>
</dbReference>
<dbReference type="InterPro" id="IPR009061">
    <property type="entry name" value="DNA-bd_dom_put_sf"/>
</dbReference>
<dbReference type="InterPro" id="IPR001001">
    <property type="entry name" value="DNA_polIII_beta"/>
</dbReference>
<dbReference type="InterPro" id="IPR022637">
    <property type="entry name" value="DNA_polIII_beta_cen"/>
</dbReference>
<evidence type="ECO:0000256" key="4">
    <source>
        <dbReference type="ARBA" id="ARBA00022679"/>
    </source>
</evidence>
<dbReference type="SMART" id="SM00480">
    <property type="entry name" value="POL3Bc"/>
    <property type="match status" value="1"/>
</dbReference>
<evidence type="ECO:0000256" key="2">
    <source>
        <dbReference type="ARBA" id="ARBA00010752"/>
    </source>
</evidence>
<dbReference type="EMBL" id="LT607410">
    <property type="protein sequence ID" value="SCE98948.1"/>
    <property type="molecule type" value="Genomic_DNA"/>
</dbReference>
<evidence type="ECO:0000256" key="3">
    <source>
        <dbReference type="ARBA" id="ARBA00022490"/>
    </source>
</evidence>
<dbReference type="GO" id="GO:0009360">
    <property type="term" value="C:DNA polymerase III complex"/>
    <property type="evidence" value="ECO:0007669"/>
    <property type="project" value="InterPro"/>
</dbReference>
<evidence type="ECO:0000256" key="8">
    <source>
        <dbReference type="ARBA" id="ARBA00023125"/>
    </source>
</evidence>
<dbReference type="Gene3D" id="3.10.150.10">
    <property type="entry name" value="DNA Polymerase III, subunit A, domain 2"/>
    <property type="match status" value="2"/>
</dbReference>
<dbReference type="GO" id="GO:0003677">
    <property type="term" value="F:DNA binding"/>
    <property type="evidence" value="ECO:0007669"/>
    <property type="project" value="UniProtKB-KW"/>
</dbReference>
<dbReference type="PROSITE" id="PS00552">
    <property type="entry name" value="HTH_MERR_1"/>
    <property type="match status" value="1"/>
</dbReference>
<dbReference type="SUPFAM" id="SSF46955">
    <property type="entry name" value="Putative DNA-binding domain"/>
    <property type="match status" value="1"/>
</dbReference>
<accession>A0A1C4WS11</accession>
<keyword evidence="5" id="KW-0548">Nucleotidyltransferase</keyword>
<keyword evidence="7" id="KW-0239">DNA-directed DNA polymerase</keyword>
<keyword evidence="3" id="KW-0963">Cytoplasm</keyword>
<dbReference type="CDD" id="cd01107">
    <property type="entry name" value="HTH_BmrR"/>
    <property type="match status" value="1"/>
</dbReference>
<organism evidence="10 11">
    <name type="scientific">Micromonospora purpureochromogenes</name>
    <dbReference type="NCBI Taxonomy" id="47872"/>
    <lineage>
        <taxon>Bacteria</taxon>
        <taxon>Bacillati</taxon>
        <taxon>Actinomycetota</taxon>
        <taxon>Actinomycetes</taxon>
        <taxon>Micromonosporales</taxon>
        <taxon>Micromonosporaceae</taxon>
        <taxon>Micromonospora</taxon>
    </lineage>
</organism>
<dbReference type="Pfam" id="PF13411">
    <property type="entry name" value="MerR_1"/>
    <property type="match status" value="1"/>
</dbReference>
<dbReference type="SMART" id="SM00422">
    <property type="entry name" value="HTH_MERR"/>
    <property type="match status" value="1"/>
</dbReference>
<evidence type="ECO:0000313" key="10">
    <source>
        <dbReference type="EMBL" id="SCE98948.1"/>
    </source>
</evidence>
<evidence type="ECO:0000256" key="6">
    <source>
        <dbReference type="ARBA" id="ARBA00022705"/>
    </source>
</evidence>
<comment type="similarity">
    <text evidence="2">Belongs to the beta sliding clamp family.</text>
</comment>
<sequence>MESELRSIGELARASGLTVSALRFYDRSGVLAPARVDPVTGYRWYTDEQVAPARLVAGLRRVGMPLAGIAEALRHRAEPAVVGRLLDAHLRRLEDGLADARRELSRIRVLLDPEETPMTTRIVLSRVDLAAAVDAVRFAVGADPELPVLSGVLLDVTADGVRLVATDRHRLALARTSGRVDGPAVRALLPVDAVDEVRALLDTGTGVTPEAHLTLAGPDVTVSVAGRAVTATALPYDFPDYRRLLHRAAGDAPARRIPVDGPALRAALRDGGAPTVTRDHDGVPLAVTVLGLDDSDGLRLLGPDDLTADSGELRVGVNGDYLLDALDAAGGPQLVLELDGPIAPLAVRRLDDEDAFSILMPIRL</sequence>
<dbReference type="SUPFAM" id="SSF55979">
    <property type="entry name" value="DNA clamp"/>
    <property type="match status" value="2"/>
</dbReference>
<proteinExistence type="inferred from homology"/>
<dbReference type="InterPro" id="IPR000551">
    <property type="entry name" value="MerR-type_HTH_dom"/>
</dbReference>
<keyword evidence="4" id="KW-0808">Transferase</keyword>
<keyword evidence="6" id="KW-0235">DNA replication</keyword>
<dbReference type="GO" id="GO:0006355">
    <property type="term" value="P:regulation of DNA-templated transcription"/>
    <property type="evidence" value="ECO:0007669"/>
    <property type="project" value="InterPro"/>
</dbReference>
<comment type="subcellular location">
    <subcellularLocation>
        <location evidence="1">Cytoplasm</location>
    </subcellularLocation>
</comment>
<keyword evidence="8" id="KW-0238">DNA-binding</keyword>
<name>A0A1C4WS11_9ACTN</name>
<dbReference type="PROSITE" id="PS50937">
    <property type="entry name" value="HTH_MERR_2"/>
    <property type="match status" value="1"/>
</dbReference>
<evidence type="ECO:0000256" key="5">
    <source>
        <dbReference type="ARBA" id="ARBA00022695"/>
    </source>
</evidence>